<dbReference type="InterPro" id="IPR013196">
    <property type="entry name" value="HTH_11"/>
</dbReference>
<dbReference type="PANTHER" id="PTHR34580">
    <property type="match status" value="1"/>
</dbReference>
<dbReference type="GO" id="GO:0003700">
    <property type="term" value="F:DNA-binding transcription factor activity"/>
    <property type="evidence" value="ECO:0007669"/>
    <property type="project" value="InterPro"/>
</dbReference>
<accession>A0A1A5YQ81</accession>
<dbReference type="Pfam" id="PF13280">
    <property type="entry name" value="WYL"/>
    <property type="match status" value="1"/>
</dbReference>
<dbReference type="Gene3D" id="1.10.10.10">
    <property type="entry name" value="Winged helix-like DNA-binding domain superfamily/Winged helix DNA-binding domain"/>
    <property type="match status" value="1"/>
</dbReference>
<keyword evidence="5" id="KW-1185">Reference proteome</keyword>
<dbReference type="Pfam" id="PF25583">
    <property type="entry name" value="WCX"/>
    <property type="match status" value="1"/>
</dbReference>
<dbReference type="Pfam" id="PF08279">
    <property type="entry name" value="HTH_11"/>
    <property type="match status" value="1"/>
</dbReference>
<dbReference type="AlphaFoldDB" id="A0A1A5YQ81"/>
<dbReference type="PROSITE" id="PS51000">
    <property type="entry name" value="HTH_DEOR_2"/>
    <property type="match status" value="1"/>
</dbReference>
<dbReference type="InterPro" id="IPR028349">
    <property type="entry name" value="PafC-like"/>
</dbReference>
<comment type="caution">
    <text evidence="4">The sequence shown here is derived from an EMBL/GenBank/DDBJ whole genome shotgun (WGS) entry which is preliminary data.</text>
</comment>
<dbReference type="PROSITE" id="PS52050">
    <property type="entry name" value="WYL"/>
    <property type="match status" value="1"/>
</dbReference>
<evidence type="ECO:0000313" key="4">
    <source>
        <dbReference type="EMBL" id="OBR67728.1"/>
    </source>
</evidence>
<evidence type="ECO:0000256" key="2">
    <source>
        <dbReference type="ARBA" id="ARBA00023163"/>
    </source>
</evidence>
<evidence type="ECO:0000259" key="3">
    <source>
        <dbReference type="PROSITE" id="PS51000"/>
    </source>
</evidence>
<dbReference type="SUPFAM" id="SSF46785">
    <property type="entry name" value="Winged helix' DNA-binding domain"/>
    <property type="match status" value="1"/>
</dbReference>
<dbReference type="InterPro" id="IPR026881">
    <property type="entry name" value="WYL_dom"/>
</dbReference>
<gene>
    <name evidence="4" type="ORF">A7K91_08280</name>
</gene>
<evidence type="ECO:0000313" key="5">
    <source>
        <dbReference type="Proteomes" id="UP000092024"/>
    </source>
</evidence>
<dbReference type="PIRSF" id="PIRSF016838">
    <property type="entry name" value="PafC"/>
    <property type="match status" value="1"/>
</dbReference>
<proteinExistence type="predicted"/>
<dbReference type="PANTHER" id="PTHR34580:SF1">
    <property type="entry name" value="PROTEIN PAFC"/>
    <property type="match status" value="1"/>
</dbReference>
<keyword evidence="1" id="KW-0805">Transcription regulation</keyword>
<dbReference type="Proteomes" id="UP000092024">
    <property type="component" value="Unassembled WGS sequence"/>
</dbReference>
<dbReference type="InterPro" id="IPR001034">
    <property type="entry name" value="DeoR_HTH"/>
</dbReference>
<dbReference type="InterPro" id="IPR036390">
    <property type="entry name" value="WH_DNA-bd_sf"/>
</dbReference>
<reference evidence="4 5" key="1">
    <citation type="submission" date="2016-05" db="EMBL/GenBank/DDBJ databases">
        <title>Paenibacillus oryzae. sp. nov., isolated from the rice root.</title>
        <authorList>
            <person name="Zhang J."/>
            <person name="Zhang X."/>
        </authorList>
    </citation>
    <scope>NUCLEOTIDE SEQUENCE [LARGE SCALE GENOMIC DNA]</scope>
    <source>
        <strain evidence="4 5">1DrF-4</strain>
    </source>
</reference>
<protein>
    <recommendedName>
        <fullName evidence="3">HTH deoR-type domain-containing protein</fullName>
    </recommendedName>
</protein>
<name>A0A1A5YQ81_9BACL</name>
<dbReference type="InterPro" id="IPR051534">
    <property type="entry name" value="CBASS_pafABC_assoc_protein"/>
</dbReference>
<dbReference type="STRING" id="1844972.A7K91_08280"/>
<dbReference type="EMBL" id="LYPA01000031">
    <property type="protein sequence ID" value="OBR67728.1"/>
    <property type="molecule type" value="Genomic_DNA"/>
</dbReference>
<organism evidence="4 5">
    <name type="scientific">Paenibacillus oryzae</name>
    <dbReference type="NCBI Taxonomy" id="1844972"/>
    <lineage>
        <taxon>Bacteria</taxon>
        <taxon>Bacillati</taxon>
        <taxon>Bacillota</taxon>
        <taxon>Bacilli</taxon>
        <taxon>Bacillales</taxon>
        <taxon>Paenibacillaceae</taxon>
        <taxon>Paenibacillus</taxon>
    </lineage>
</organism>
<sequence length="316" mass="36443">MKLDRLLAIVILLLNRRMVQAKELAERFEVSVRTIYRDIEAINQAGIPIVTYQGSGGGIGLIEGFRLDHNVLTGDELASILTALHSISTSYPDPKSRELVEKLNSIVPPEQEAALRQKASQVLFDFSHWGENSVLEKQLSLLKDAIGQNQIVKFHYRNSRGDSTSRCAEPHTLVWKGREWYLQAFCRSRNQFRLFKLQRIKNLEAAPEYFVRKELPQQEHGGIGRDWINDSNRIDLTLRIYDSLGGQAEEWFHAEELESHPDGGWIVRKSYPENDWLYGFILSFGPQMEVLEPERLRILIRDRAERIAGLYRGRSQ</sequence>
<feature type="domain" description="HTH deoR-type" evidence="3">
    <location>
        <begin position="2"/>
        <end position="57"/>
    </location>
</feature>
<dbReference type="RefSeq" id="WP_068680034.1">
    <property type="nucleotide sequence ID" value="NZ_LYPA01000031.1"/>
</dbReference>
<dbReference type="InterPro" id="IPR057727">
    <property type="entry name" value="WCX_dom"/>
</dbReference>
<evidence type="ECO:0000256" key="1">
    <source>
        <dbReference type="ARBA" id="ARBA00023015"/>
    </source>
</evidence>
<keyword evidence="2" id="KW-0804">Transcription</keyword>
<dbReference type="InterPro" id="IPR036388">
    <property type="entry name" value="WH-like_DNA-bd_sf"/>
</dbReference>
<dbReference type="OrthoDB" id="9815009at2"/>